<keyword evidence="2" id="KW-0863">Zinc-finger</keyword>
<evidence type="ECO:0000256" key="3">
    <source>
        <dbReference type="ARBA" id="ARBA00022833"/>
    </source>
</evidence>
<evidence type="ECO:0000256" key="2">
    <source>
        <dbReference type="ARBA" id="ARBA00022771"/>
    </source>
</evidence>
<feature type="compositionally biased region" description="Basic and acidic residues" evidence="4">
    <location>
        <begin position="133"/>
        <end position="142"/>
    </location>
</feature>
<dbReference type="AlphaFoldDB" id="A0A9D4FI07"/>
<protein>
    <submittedName>
        <fullName evidence="5">Uncharacterized protein</fullName>
    </submittedName>
</protein>
<keyword evidence="1" id="KW-0479">Metal-binding</keyword>
<proteinExistence type="predicted"/>
<feature type="compositionally biased region" description="Low complexity" evidence="4">
    <location>
        <begin position="144"/>
        <end position="156"/>
    </location>
</feature>
<gene>
    <name evidence="5" type="ORF">DPMN_150452</name>
</gene>
<evidence type="ECO:0000313" key="6">
    <source>
        <dbReference type="Proteomes" id="UP000828390"/>
    </source>
</evidence>
<keyword evidence="3" id="KW-0862">Zinc</keyword>
<feature type="region of interest" description="Disordered" evidence="4">
    <location>
        <begin position="133"/>
        <end position="158"/>
    </location>
</feature>
<feature type="compositionally biased region" description="Polar residues" evidence="4">
    <location>
        <begin position="1"/>
        <end position="10"/>
    </location>
</feature>
<dbReference type="InterPro" id="IPR017907">
    <property type="entry name" value="Znf_RING_CS"/>
</dbReference>
<dbReference type="GO" id="GO:0008270">
    <property type="term" value="F:zinc ion binding"/>
    <property type="evidence" value="ECO:0007669"/>
    <property type="project" value="UniProtKB-KW"/>
</dbReference>
<organism evidence="5 6">
    <name type="scientific">Dreissena polymorpha</name>
    <name type="common">Zebra mussel</name>
    <name type="synonym">Mytilus polymorpha</name>
    <dbReference type="NCBI Taxonomy" id="45954"/>
    <lineage>
        <taxon>Eukaryota</taxon>
        <taxon>Metazoa</taxon>
        <taxon>Spiralia</taxon>
        <taxon>Lophotrochozoa</taxon>
        <taxon>Mollusca</taxon>
        <taxon>Bivalvia</taxon>
        <taxon>Autobranchia</taxon>
        <taxon>Heteroconchia</taxon>
        <taxon>Euheterodonta</taxon>
        <taxon>Imparidentia</taxon>
        <taxon>Neoheterodontei</taxon>
        <taxon>Myida</taxon>
        <taxon>Dreissenoidea</taxon>
        <taxon>Dreissenidae</taxon>
        <taxon>Dreissena</taxon>
    </lineage>
</organism>
<evidence type="ECO:0000256" key="4">
    <source>
        <dbReference type="SAM" id="MobiDB-lite"/>
    </source>
</evidence>
<reference evidence="5" key="1">
    <citation type="journal article" date="2019" name="bioRxiv">
        <title>The Genome of the Zebra Mussel, Dreissena polymorpha: A Resource for Invasive Species Research.</title>
        <authorList>
            <person name="McCartney M.A."/>
            <person name="Auch B."/>
            <person name="Kono T."/>
            <person name="Mallez S."/>
            <person name="Zhang Y."/>
            <person name="Obille A."/>
            <person name="Becker A."/>
            <person name="Abrahante J.E."/>
            <person name="Garbe J."/>
            <person name="Badalamenti J.P."/>
            <person name="Herman A."/>
            <person name="Mangelson H."/>
            <person name="Liachko I."/>
            <person name="Sullivan S."/>
            <person name="Sone E.D."/>
            <person name="Koren S."/>
            <person name="Silverstein K.A.T."/>
            <person name="Beckman K.B."/>
            <person name="Gohl D.M."/>
        </authorList>
    </citation>
    <scope>NUCLEOTIDE SEQUENCE</scope>
    <source>
        <strain evidence="5">Duluth1</strain>
        <tissue evidence="5">Whole animal</tissue>
    </source>
</reference>
<evidence type="ECO:0000313" key="5">
    <source>
        <dbReference type="EMBL" id="KAH3796875.1"/>
    </source>
</evidence>
<keyword evidence="6" id="KW-1185">Reference proteome</keyword>
<feature type="region of interest" description="Disordered" evidence="4">
    <location>
        <begin position="1"/>
        <end position="22"/>
    </location>
</feature>
<dbReference type="PROSITE" id="PS00518">
    <property type="entry name" value="ZF_RING_1"/>
    <property type="match status" value="1"/>
</dbReference>
<comment type="caution">
    <text evidence="5">The sequence shown here is derived from an EMBL/GenBank/DDBJ whole genome shotgun (WGS) entry which is preliminary data.</text>
</comment>
<dbReference type="Proteomes" id="UP000828390">
    <property type="component" value="Unassembled WGS sequence"/>
</dbReference>
<accession>A0A9D4FI07</accession>
<reference evidence="5" key="2">
    <citation type="submission" date="2020-11" db="EMBL/GenBank/DDBJ databases">
        <authorList>
            <person name="McCartney M.A."/>
            <person name="Auch B."/>
            <person name="Kono T."/>
            <person name="Mallez S."/>
            <person name="Becker A."/>
            <person name="Gohl D.M."/>
            <person name="Silverstein K.A.T."/>
            <person name="Koren S."/>
            <person name="Bechman K.B."/>
            <person name="Herman A."/>
            <person name="Abrahante J.E."/>
            <person name="Garbe J."/>
        </authorList>
    </citation>
    <scope>NUCLEOTIDE SEQUENCE</scope>
    <source>
        <strain evidence="5">Duluth1</strain>
        <tissue evidence="5">Whole animal</tissue>
    </source>
</reference>
<sequence>MNSSGISEISSPRAKRVSFREQTQDSFLPKITGGVEISELFPSMETKSILRKATRPTSLKSDTAEILRNKKRHKYKNVTELKPPEKPSRQLIPDKAPTETLAHALLRIMTHKEPVKRFRKLALPKVMLITDADRTSDDDRSSTRSRFSTQSSPTRRFPSLVTRSYDSNLSQSFEKERTPSYRLPEIVSTPRSDVSVIHYDRICGYCKRTSINHRVRKPAAGFCKFCEEYLCADCVHNHRGRLTRLHPVVVFYCVICKEMNILSRRGSGYCVKCRHLYCSVCVLQVTLYKIIESCRV</sequence>
<dbReference type="EMBL" id="JAIWYP010000007">
    <property type="protein sequence ID" value="KAH3796875.1"/>
    <property type="molecule type" value="Genomic_DNA"/>
</dbReference>
<name>A0A9D4FI07_DREPO</name>
<evidence type="ECO:0000256" key="1">
    <source>
        <dbReference type="ARBA" id="ARBA00022723"/>
    </source>
</evidence>